<sequence>MTEQLFAEMLNLGDKWEVSKLEVLAEQSCIEVTIKDTAKLLEGMECPCCKRTDLIIKDHANERLWDHLQMWTYKTVLKCRLPRALCKSCKKTWTIRAPWEGVNKHSSKDFEALALTLMRHMPVSKVGKLMKVDDQKLWRILRVYIDKERAKLDWSELTRIGVDELSIAKGHRYVSVFVDMENHSVLFAADGKDAQVFEQFTEELYLKDGHPHAITEVSMDMSPSYKSGVDSNMRNARKVFDYFHIAQNLNKAIGKVCSRERRTKGDIRNLLKKPRLFQKNRDKLKEKDQQTIEKLKELNTATAMAYQMRLSLQDIFKTKSEIKALLGLKAWISWVHNEAEKEMWKYFLNPLKKFAESLTKHFDGIIARWRHGTSNAVLEGINSVFSAVKRRARGFRSKEYLKMMLYFTKGNLTGIPNLIPSK</sequence>
<dbReference type="EMBL" id="ABCK01000001">
    <property type="protein sequence ID" value="EDM29634.1"/>
    <property type="molecule type" value="Genomic_DNA"/>
</dbReference>
<evidence type="ECO:0000313" key="9">
    <source>
        <dbReference type="Proteomes" id="UP000004947"/>
    </source>
</evidence>
<evidence type="ECO:0000313" key="8">
    <source>
        <dbReference type="EMBL" id="EDM29634.1"/>
    </source>
</evidence>
<reference evidence="8" key="1">
    <citation type="submission" date="2007-06" db="EMBL/GenBank/DDBJ databases">
        <authorList>
            <person name="Giovannoni S."/>
            <person name="Cho J.-C."/>
            <person name="Ferriera S."/>
            <person name="Johnson J."/>
            <person name="Kravitz S."/>
            <person name="Beeson K."/>
            <person name="Sutton G."/>
            <person name="Rogers Y.-H."/>
            <person name="Friedman R."/>
            <person name="Frazier M."/>
            <person name="Venter J.C."/>
        </authorList>
    </citation>
    <scope>NUCLEOTIDE SEQUENCE</scope>
    <source>
        <strain evidence="8">HTCC2155</strain>
    </source>
</reference>
<dbReference type="EMBL" id="ABCK01000006">
    <property type="protein sequence ID" value="EDM28233.1"/>
    <property type="molecule type" value="Genomic_DNA"/>
</dbReference>
<feature type="domain" description="Transposase IS204/IS1001/IS1096/IS1165 DDE" evidence="1">
    <location>
        <begin position="160"/>
        <end position="404"/>
    </location>
</feature>
<dbReference type="NCBIfam" id="NF033550">
    <property type="entry name" value="transpos_ISL3"/>
    <property type="match status" value="1"/>
</dbReference>
<dbReference type="PANTHER" id="PTHR33498">
    <property type="entry name" value="TRANSPOSASE FOR INSERTION SEQUENCE ELEMENT IS1557"/>
    <property type="match status" value="1"/>
</dbReference>
<proteinExistence type="predicted"/>
<evidence type="ECO:0000259" key="1">
    <source>
        <dbReference type="Pfam" id="PF01610"/>
    </source>
</evidence>
<comment type="caution">
    <text evidence="8">The sequence shown here is derived from an EMBL/GenBank/DDBJ whole genome shotgun (WGS) entry which is preliminary data.</text>
</comment>
<keyword evidence="9" id="KW-1185">Reference proteome</keyword>
<evidence type="ECO:0000313" key="4">
    <source>
        <dbReference type="EMBL" id="EDM26703.1"/>
    </source>
</evidence>
<accession>A6DFQ4</accession>
<dbReference type="EMBL" id="ABCK01000014">
    <property type="protein sequence ID" value="EDM26703.1"/>
    <property type="molecule type" value="Genomic_DNA"/>
</dbReference>
<evidence type="ECO:0000313" key="2">
    <source>
        <dbReference type="EMBL" id="EDM24694.1"/>
    </source>
</evidence>
<dbReference type="EMBL" id="ABCK01000002">
    <property type="protein sequence ID" value="EDM29336.1"/>
    <property type="molecule type" value="Genomic_DNA"/>
</dbReference>
<dbReference type="Pfam" id="PF01610">
    <property type="entry name" value="DDE_Tnp_ISL3"/>
    <property type="match status" value="1"/>
</dbReference>
<dbReference type="EMBL" id="ABCK01000006">
    <property type="protein sequence ID" value="EDM28100.1"/>
    <property type="molecule type" value="Genomic_DNA"/>
</dbReference>
<dbReference type="EMBL" id="ABCK01000025">
    <property type="protein sequence ID" value="EDM25702.1"/>
    <property type="molecule type" value="Genomic_DNA"/>
</dbReference>
<dbReference type="eggNOG" id="COG3464">
    <property type="taxonomic scope" value="Bacteria"/>
</dbReference>
<dbReference type="InterPro" id="IPR047951">
    <property type="entry name" value="Transpos_ISL3"/>
</dbReference>
<dbReference type="InterPro" id="IPR002560">
    <property type="entry name" value="Transposase_DDE"/>
</dbReference>
<dbReference type="OrthoDB" id="2110692at2"/>
<dbReference type="Proteomes" id="UP000004947">
    <property type="component" value="Unassembled WGS sequence"/>
</dbReference>
<evidence type="ECO:0000313" key="3">
    <source>
        <dbReference type="EMBL" id="EDM25702.1"/>
    </source>
</evidence>
<reference evidence="8 9" key="2">
    <citation type="journal article" date="2010" name="J. Bacteriol.">
        <title>Genome sequence of Lentisphaera araneosa HTCC2155T, the type species of the order Lentisphaerales in the phylum Lentisphaerae.</title>
        <authorList>
            <person name="Thrash J.C."/>
            <person name="Cho J.C."/>
            <person name="Vergin K.L."/>
            <person name="Morris R.M."/>
            <person name="Giovannoni S.J."/>
        </authorList>
    </citation>
    <scope>NUCLEOTIDE SEQUENCE [LARGE SCALE GENOMIC DNA]</scope>
    <source>
        <strain evidence="8 9">HTCC2155</strain>
    </source>
</reference>
<organism evidence="8 9">
    <name type="scientific">Lentisphaera araneosa HTCC2155</name>
    <dbReference type="NCBI Taxonomy" id="313628"/>
    <lineage>
        <taxon>Bacteria</taxon>
        <taxon>Pseudomonadati</taxon>
        <taxon>Lentisphaerota</taxon>
        <taxon>Lentisphaeria</taxon>
        <taxon>Lentisphaerales</taxon>
        <taxon>Lentisphaeraceae</taxon>
        <taxon>Lentisphaera</taxon>
    </lineage>
</organism>
<evidence type="ECO:0000313" key="5">
    <source>
        <dbReference type="EMBL" id="EDM28100.1"/>
    </source>
</evidence>
<name>A6DFQ4_9BACT</name>
<gene>
    <name evidence="2" type="ORF">LNTAR_04296</name>
    <name evidence="5" type="ORF">LNTAR_12126</name>
    <name evidence="6" type="ORF">LNTAR_12791</name>
    <name evidence="3" type="ORF">LNTAR_13172</name>
    <name evidence="8" type="ORF">LNTAR_17828</name>
    <name evidence="4" type="ORF">LNTAR_18690</name>
    <name evidence="7" type="ORF">LNTAR_23139</name>
</gene>
<evidence type="ECO:0000313" key="6">
    <source>
        <dbReference type="EMBL" id="EDM28233.1"/>
    </source>
</evidence>
<dbReference type="AlphaFoldDB" id="A6DFQ4"/>
<dbReference type="PANTHER" id="PTHR33498:SF1">
    <property type="entry name" value="TRANSPOSASE FOR INSERTION SEQUENCE ELEMENT IS1557"/>
    <property type="match status" value="1"/>
</dbReference>
<protein>
    <submittedName>
        <fullName evidence="8">Transposase</fullName>
    </submittedName>
</protein>
<dbReference type="EMBL" id="ABCK01000063">
    <property type="protein sequence ID" value="EDM24694.1"/>
    <property type="molecule type" value="Genomic_DNA"/>
</dbReference>
<evidence type="ECO:0000313" key="7">
    <source>
        <dbReference type="EMBL" id="EDM29336.1"/>
    </source>
</evidence>